<accession>A0A835EUG1</accession>
<dbReference type="Pfam" id="PF00646">
    <property type="entry name" value="F-box"/>
    <property type="match status" value="1"/>
</dbReference>
<dbReference type="InterPro" id="IPR032675">
    <property type="entry name" value="LRR_dom_sf"/>
</dbReference>
<sequence length="367" mass="41739">MQDIWHHILSLLPLRDAARASRVSRTFLRSWRCHPNLTLENFSHTIDCILRRHSGVGVKTLILSLYDIANNDNLDSWLQVAVAPGIEEIMLLAGRSKMEYNFPCSLLSEGIRNSIQRFQLRDCAFHPTPELGPLSNLKRLCLQSVGITGYELECFISHSRALEWLELDDCQGIISLKIHSELQQLNCIRVRGCRLRVLESKAPNLSDLATTGKVKLFGETLQMKHLSMFFQNAVHYARAELPSIMPNLERLSLASEQDVHTPMLPTKFMYLKHLTILFTSGLIFSPSYDYFSLVSFLDASPSLETLILDVTQLRMGRISVFEDSSSLRQIDERHYCCLKSVKITGFSSAKRLVELVCHMLKNAVSLD</sequence>
<proteinExistence type="predicted"/>
<evidence type="ECO:0008006" key="5">
    <source>
        <dbReference type="Google" id="ProtNLM"/>
    </source>
</evidence>
<dbReference type="PANTHER" id="PTHR34145">
    <property type="entry name" value="OS02G0105600 PROTEIN"/>
    <property type="match status" value="1"/>
</dbReference>
<dbReference type="SUPFAM" id="SSF52058">
    <property type="entry name" value="L domain-like"/>
    <property type="match status" value="1"/>
</dbReference>
<name>A0A835EUG1_9POAL</name>
<dbReference type="OrthoDB" id="673865at2759"/>
<evidence type="ECO:0000313" key="3">
    <source>
        <dbReference type="EMBL" id="KAF8714329.1"/>
    </source>
</evidence>
<dbReference type="Proteomes" id="UP000636709">
    <property type="component" value="Unassembled WGS sequence"/>
</dbReference>
<dbReference type="AlphaFoldDB" id="A0A835EUG1"/>
<evidence type="ECO:0000259" key="2">
    <source>
        <dbReference type="Pfam" id="PF23622"/>
    </source>
</evidence>
<reference evidence="3" key="1">
    <citation type="submission" date="2020-07" db="EMBL/GenBank/DDBJ databases">
        <title>Genome sequence and genetic diversity analysis of an under-domesticated orphan crop, white fonio (Digitaria exilis).</title>
        <authorList>
            <person name="Bennetzen J.L."/>
            <person name="Chen S."/>
            <person name="Ma X."/>
            <person name="Wang X."/>
            <person name="Yssel A.E.J."/>
            <person name="Chaluvadi S.R."/>
            <person name="Johnson M."/>
            <person name="Gangashetty P."/>
            <person name="Hamidou F."/>
            <person name="Sanogo M.D."/>
            <person name="Zwaenepoel A."/>
            <person name="Wallace J."/>
            <person name="Van De Peer Y."/>
            <person name="Van Deynze A."/>
        </authorList>
    </citation>
    <scope>NUCLEOTIDE SEQUENCE</scope>
    <source>
        <tissue evidence="3">Leaves</tissue>
    </source>
</reference>
<feature type="domain" description="At1g61320/AtMIF1 LRR" evidence="2">
    <location>
        <begin position="49"/>
        <end position="366"/>
    </location>
</feature>
<dbReference type="EMBL" id="JACEFO010001735">
    <property type="protein sequence ID" value="KAF8714329.1"/>
    <property type="molecule type" value="Genomic_DNA"/>
</dbReference>
<protein>
    <recommendedName>
        <fullName evidence="5">F-box domain-containing protein</fullName>
    </recommendedName>
</protein>
<dbReference type="InterPro" id="IPR053772">
    <property type="entry name" value="At1g61320/At1g61330-like"/>
</dbReference>
<dbReference type="Gene3D" id="3.80.10.10">
    <property type="entry name" value="Ribonuclease Inhibitor"/>
    <property type="match status" value="1"/>
</dbReference>
<dbReference type="PANTHER" id="PTHR34145:SF49">
    <property type="entry name" value="FBD DOMAIN-CONTAINING PROTEIN"/>
    <property type="match status" value="1"/>
</dbReference>
<evidence type="ECO:0000313" key="4">
    <source>
        <dbReference type="Proteomes" id="UP000636709"/>
    </source>
</evidence>
<dbReference type="SUPFAM" id="SSF81383">
    <property type="entry name" value="F-box domain"/>
    <property type="match status" value="1"/>
</dbReference>
<gene>
    <name evidence="3" type="ORF">HU200_027793</name>
</gene>
<comment type="caution">
    <text evidence="3">The sequence shown here is derived from an EMBL/GenBank/DDBJ whole genome shotgun (WGS) entry which is preliminary data.</text>
</comment>
<evidence type="ECO:0000259" key="1">
    <source>
        <dbReference type="Pfam" id="PF00646"/>
    </source>
</evidence>
<dbReference type="InterPro" id="IPR036047">
    <property type="entry name" value="F-box-like_dom_sf"/>
</dbReference>
<dbReference type="Pfam" id="PF23622">
    <property type="entry name" value="LRR_At1g61320_AtMIF1"/>
    <property type="match status" value="1"/>
</dbReference>
<keyword evidence="4" id="KW-1185">Reference proteome</keyword>
<organism evidence="3 4">
    <name type="scientific">Digitaria exilis</name>
    <dbReference type="NCBI Taxonomy" id="1010633"/>
    <lineage>
        <taxon>Eukaryota</taxon>
        <taxon>Viridiplantae</taxon>
        <taxon>Streptophyta</taxon>
        <taxon>Embryophyta</taxon>
        <taxon>Tracheophyta</taxon>
        <taxon>Spermatophyta</taxon>
        <taxon>Magnoliopsida</taxon>
        <taxon>Liliopsida</taxon>
        <taxon>Poales</taxon>
        <taxon>Poaceae</taxon>
        <taxon>PACMAD clade</taxon>
        <taxon>Panicoideae</taxon>
        <taxon>Panicodae</taxon>
        <taxon>Paniceae</taxon>
        <taxon>Anthephorinae</taxon>
        <taxon>Digitaria</taxon>
    </lineage>
</organism>
<dbReference type="InterPro" id="IPR001810">
    <property type="entry name" value="F-box_dom"/>
</dbReference>
<feature type="domain" description="F-box" evidence="1">
    <location>
        <begin position="3"/>
        <end position="32"/>
    </location>
</feature>
<dbReference type="InterPro" id="IPR055357">
    <property type="entry name" value="LRR_At1g61320_AtMIF1"/>
</dbReference>